<comment type="caution">
    <text evidence="9">The sequence shown here is derived from an EMBL/GenBank/DDBJ whole genome shotgun (WGS) entry which is preliminary data.</text>
</comment>
<dbReference type="NCBIfam" id="TIGR00431">
    <property type="entry name" value="TruB"/>
    <property type="match status" value="1"/>
</dbReference>
<dbReference type="PANTHER" id="PTHR13767:SF2">
    <property type="entry name" value="PSEUDOURIDYLATE SYNTHASE TRUB1"/>
    <property type="match status" value="1"/>
</dbReference>
<evidence type="ECO:0000259" key="7">
    <source>
        <dbReference type="Pfam" id="PF01509"/>
    </source>
</evidence>
<evidence type="ECO:0000256" key="4">
    <source>
        <dbReference type="ARBA" id="ARBA00023235"/>
    </source>
</evidence>
<dbReference type="GO" id="GO:0031119">
    <property type="term" value="P:tRNA pseudouridine synthesis"/>
    <property type="evidence" value="ECO:0007669"/>
    <property type="project" value="UniProtKB-UniRule"/>
</dbReference>
<dbReference type="InterPro" id="IPR020103">
    <property type="entry name" value="PsdUridine_synth_cat_dom_sf"/>
</dbReference>
<feature type="active site" description="Nucleophile" evidence="5">
    <location>
        <position position="65"/>
    </location>
</feature>
<accession>A0A231V0U3</accession>
<dbReference type="PANTHER" id="PTHR13767">
    <property type="entry name" value="TRNA-PSEUDOURIDINE SYNTHASE"/>
    <property type="match status" value="1"/>
</dbReference>
<evidence type="ECO:0000256" key="5">
    <source>
        <dbReference type="HAMAP-Rule" id="MF_01080"/>
    </source>
</evidence>
<evidence type="ECO:0000313" key="10">
    <source>
        <dbReference type="Proteomes" id="UP000215405"/>
    </source>
</evidence>
<evidence type="ECO:0000256" key="1">
    <source>
        <dbReference type="ARBA" id="ARBA00000385"/>
    </source>
</evidence>
<organism evidence="9 10">
    <name type="scientific">Notoacmeibacter marinus</name>
    <dbReference type="NCBI Taxonomy" id="1876515"/>
    <lineage>
        <taxon>Bacteria</taxon>
        <taxon>Pseudomonadati</taxon>
        <taxon>Pseudomonadota</taxon>
        <taxon>Alphaproteobacteria</taxon>
        <taxon>Hyphomicrobiales</taxon>
        <taxon>Notoacmeibacteraceae</taxon>
        <taxon>Notoacmeibacter</taxon>
    </lineage>
</organism>
<evidence type="ECO:0000259" key="8">
    <source>
        <dbReference type="Pfam" id="PF16198"/>
    </source>
</evidence>
<dbReference type="HAMAP" id="MF_01080">
    <property type="entry name" value="TruB_bact"/>
    <property type="match status" value="1"/>
</dbReference>
<dbReference type="Proteomes" id="UP000215405">
    <property type="component" value="Unassembled WGS sequence"/>
</dbReference>
<dbReference type="EMBL" id="NBYO01000001">
    <property type="protein sequence ID" value="OXT01835.1"/>
    <property type="molecule type" value="Genomic_DNA"/>
</dbReference>
<dbReference type="RefSeq" id="WP_094075804.1">
    <property type="nucleotide sequence ID" value="NZ_NBYO01000001.1"/>
</dbReference>
<dbReference type="AlphaFoldDB" id="A0A231V0U3"/>
<dbReference type="CDD" id="cd02573">
    <property type="entry name" value="PseudoU_synth_EcTruB"/>
    <property type="match status" value="1"/>
</dbReference>
<feature type="compositionally biased region" description="Basic residues" evidence="6">
    <location>
        <begin position="8"/>
        <end position="26"/>
    </location>
</feature>
<comment type="function">
    <text evidence="5">Responsible for synthesis of pseudouridine from uracil-55 in the psi GC loop of transfer RNAs.</text>
</comment>
<evidence type="ECO:0000256" key="6">
    <source>
        <dbReference type="SAM" id="MobiDB-lite"/>
    </source>
</evidence>
<dbReference type="Gene3D" id="3.30.2350.10">
    <property type="entry name" value="Pseudouridine synthase"/>
    <property type="match status" value="1"/>
</dbReference>
<dbReference type="InterPro" id="IPR032819">
    <property type="entry name" value="TruB_C"/>
</dbReference>
<feature type="region of interest" description="Disordered" evidence="6">
    <location>
        <begin position="1"/>
        <end position="29"/>
    </location>
</feature>
<keyword evidence="10" id="KW-1185">Reference proteome</keyword>
<dbReference type="SUPFAM" id="SSF55120">
    <property type="entry name" value="Pseudouridine synthase"/>
    <property type="match status" value="1"/>
</dbReference>
<comment type="similarity">
    <text evidence="2 5">Belongs to the pseudouridine synthase TruB family. Type 1 subfamily.</text>
</comment>
<evidence type="ECO:0000256" key="3">
    <source>
        <dbReference type="ARBA" id="ARBA00022694"/>
    </source>
</evidence>
<dbReference type="EC" id="5.4.99.25" evidence="5"/>
<keyword evidence="4 5" id="KW-0413">Isomerase</keyword>
<sequence>MSDDGRNRRGGKPKGKGPRQRKKKGRPVSGWVILDKPFGMGSTEAVSKIKWLFNAEKAGHAGTLDPLASGMLPIALGEATKTVPFVMDGIKVYRFTVSWGEERSTDDLEGEVTETSEARPSREALEAILDDYTGVIMQVPPQFSAIKIGGERAYDVARGGEVMEIPAREVEIDKLDIIEMDEAAGRTVFEVECGKGTYVRSLARDMGRQLGCYGHISELRRIEVAPFVEEDFVTLEALEAARKTGDDEVAAAVAADEAARERGEEPAERPRIERFAALDDLLIATAAALEDLPHVALNDDAATRVRLGNAVIIRGRDAPAEAEEAFVTNRGRLVALGAIEAGQFQPKRVFTHS</sequence>
<gene>
    <name evidence="5" type="primary">truB</name>
    <name evidence="9" type="ORF">B7H23_02460</name>
</gene>
<dbReference type="Pfam" id="PF01509">
    <property type="entry name" value="TruB_N"/>
    <property type="match status" value="1"/>
</dbReference>
<dbReference type="Pfam" id="PF16198">
    <property type="entry name" value="TruB_C_2"/>
    <property type="match status" value="1"/>
</dbReference>
<dbReference type="InterPro" id="IPR002501">
    <property type="entry name" value="PsdUridine_synth_N"/>
</dbReference>
<protein>
    <recommendedName>
        <fullName evidence="5">tRNA pseudouridine synthase B</fullName>
        <ecNumber evidence="5">5.4.99.25</ecNumber>
    </recommendedName>
    <alternativeName>
        <fullName evidence="5">tRNA pseudouridine(55) synthase</fullName>
        <shortName evidence="5">Psi55 synthase</shortName>
    </alternativeName>
    <alternativeName>
        <fullName evidence="5">tRNA pseudouridylate synthase</fullName>
    </alternativeName>
    <alternativeName>
        <fullName evidence="5">tRNA-uridine isomerase</fullName>
    </alternativeName>
</protein>
<dbReference type="GO" id="GO:0160148">
    <property type="term" value="F:tRNA pseudouridine(55) synthase activity"/>
    <property type="evidence" value="ECO:0007669"/>
    <property type="project" value="UniProtKB-EC"/>
</dbReference>
<feature type="domain" description="tRNA pseudouridylate synthase B C-terminal" evidence="8">
    <location>
        <begin position="200"/>
        <end position="246"/>
    </location>
</feature>
<reference evidence="10" key="1">
    <citation type="journal article" date="2017" name="Int. J. Syst. Evol. Microbiol.">
        <title>Notoacmeibacter marinus gen. nov., sp. nov., isolated from the gut of a limpet and proposal of Notoacmeibacteraceae fam. nov. in the order Rhizobiales of the class Alphaproteobacteria.</title>
        <authorList>
            <person name="Huang Z."/>
            <person name="Guo F."/>
            <person name="Lai Q."/>
        </authorList>
    </citation>
    <scope>NUCLEOTIDE SEQUENCE [LARGE SCALE GENOMIC DNA]</scope>
    <source>
        <strain evidence="10">XMTR2A4</strain>
    </source>
</reference>
<dbReference type="GO" id="GO:0003723">
    <property type="term" value="F:RNA binding"/>
    <property type="evidence" value="ECO:0007669"/>
    <property type="project" value="InterPro"/>
</dbReference>
<keyword evidence="3 5" id="KW-0819">tRNA processing</keyword>
<evidence type="ECO:0000256" key="2">
    <source>
        <dbReference type="ARBA" id="ARBA00005642"/>
    </source>
</evidence>
<name>A0A231V0U3_9HYPH</name>
<comment type="catalytic activity">
    <reaction evidence="1 5">
        <text>uridine(55) in tRNA = pseudouridine(55) in tRNA</text>
        <dbReference type="Rhea" id="RHEA:42532"/>
        <dbReference type="Rhea" id="RHEA-COMP:10101"/>
        <dbReference type="Rhea" id="RHEA-COMP:10102"/>
        <dbReference type="ChEBI" id="CHEBI:65314"/>
        <dbReference type="ChEBI" id="CHEBI:65315"/>
        <dbReference type="EC" id="5.4.99.25"/>
    </reaction>
</comment>
<feature type="domain" description="Pseudouridine synthase II N-terminal" evidence="7">
    <location>
        <begin position="50"/>
        <end position="199"/>
    </location>
</feature>
<proteinExistence type="inferred from homology"/>
<dbReference type="InterPro" id="IPR014780">
    <property type="entry name" value="tRNA_psdUridine_synth_TruB"/>
</dbReference>
<dbReference type="GO" id="GO:1990481">
    <property type="term" value="P:mRNA pseudouridine synthesis"/>
    <property type="evidence" value="ECO:0007669"/>
    <property type="project" value="TreeGrafter"/>
</dbReference>
<evidence type="ECO:0000313" key="9">
    <source>
        <dbReference type="EMBL" id="OXT01835.1"/>
    </source>
</evidence>